<evidence type="ECO:0000313" key="2">
    <source>
        <dbReference type="EMBL" id="ONK64994.1"/>
    </source>
</evidence>
<reference evidence="3" key="1">
    <citation type="journal article" date="2017" name="Nat. Commun.">
        <title>The asparagus genome sheds light on the origin and evolution of a young Y chromosome.</title>
        <authorList>
            <person name="Harkess A."/>
            <person name="Zhou J."/>
            <person name="Xu C."/>
            <person name="Bowers J.E."/>
            <person name="Van der Hulst R."/>
            <person name="Ayyampalayam S."/>
            <person name="Mercati F."/>
            <person name="Riccardi P."/>
            <person name="McKain M.R."/>
            <person name="Kakrana A."/>
            <person name="Tang H."/>
            <person name="Ray J."/>
            <person name="Groenendijk J."/>
            <person name="Arikit S."/>
            <person name="Mathioni S.M."/>
            <person name="Nakano M."/>
            <person name="Shan H."/>
            <person name="Telgmann-Rauber A."/>
            <person name="Kanno A."/>
            <person name="Yue Z."/>
            <person name="Chen H."/>
            <person name="Li W."/>
            <person name="Chen Y."/>
            <person name="Xu X."/>
            <person name="Zhang Y."/>
            <person name="Luo S."/>
            <person name="Chen H."/>
            <person name="Gao J."/>
            <person name="Mao Z."/>
            <person name="Pires J.C."/>
            <person name="Luo M."/>
            <person name="Kudrna D."/>
            <person name="Wing R.A."/>
            <person name="Meyers B.C."/>
            <person name="Yi K."/>
            <person name="Kong H."/>
            <person name="Lavrijsen P."/>
            <person name="Sunseri F."/>
            <person name="Falavigna A."/>
            <person name="Ye Y."/>
            <person name="Leebens-Mack J.H."/>
            <person name="Chen G."/>
        </authorList>
    </citation>
    <scope>NUCLEOTIDE SEQUENCE [LARGE SCALE GENOMIC DNA]</scope>
    <source>
        <strain evidence="3">cv. DH0086</strain>
    </source>
</reference>
<feature type="region of interest" description="Disordered" evidence="1">
    <location>
        <begin position="62"/>
        <end position="115"/>
    </location>
</feature>
<dbReference type="EMBL" id="CM007387">
    <property type="protein sequence ID" value="ONK64994.1"/>
    <property type="molecule type" value="Genomic_DNA"/>
</dbReference>
<gene>
    <name evidence="2" type="ORF">A4U43_C07F32350</name>
</gene>
<proteinExistence type="predicted"/>
<protein>
    <submittedName>
        <fullName evidence="2">Uncharacterized protein</fullName>
    </submittedName>
</protein>
<keyword evidence="3" id="KW-1185">Reference proteome</keyword>
<dbReference type="Proteomes" id="UP000243459">
    <property type="component" value="Chromosome 7"/>
</dbReference>
<dbReference type="AlphaFoldDB" id="A0A5P1EGM7"/>
<dbReference type="Gramene" id="ONK64994">
    <property type="protein sequence ID" value="ONK64994"/>
    <property type="gene ID" value="A4U43_C07F32350"/>
</dbReference>
<evidence type="ECO:0000313" key="3">
    <source>
        <dbReference type="Proteomes" id="UP000243459"/>
    </source>
</evidence>
<feature type="compositionally biased region" description="Pro residues" evidence="1">
    <location>
        <begin position="91"/>
        <end position="103"/>
    </location>
</feature>
<name>A0A5P1EGM7_ASPOF</name>
<organism evidence="2 3">
    <name type="scientific">Asparagus officinalis</name>
    <name type="common">Garden asparagus</name>
    <dbReference type="NCBI Taxonomy" id="4686"/>
    <lineage>
        <taxon>Eukaryota</taxon>
        <taxon>Viridiplantae</taxon>
        <taxon>Streptophyta</taxon>
        <taxon>Embryophyta</taxon>
        <taxon>Tracheophyta</taxon>
        <taxon>Spermatophyta</taxon>
        <taxon>Magnoliopsida</taxon>
        <taxon>Liliopsida</taxon>
        <taxon>Asparagales</taxon>
        <taxon>Asparagaceae</taxon>
        <taxon>Asparagoideae</taxon>
        <taxon>Asparagus</taxon>
    </lineage>
</organism>
<feature type="compositionally biased region" description="Basic and acidic residues" evidence="1">
    <location>
        <begin position="62"/>
        <end position="78"/>
    </location>
</feature>
<accession>A0A5P1EGM7</accession>
<sequence>MQDWSESWLAFRRFSTSFETTPKPLDVVLNQLRADAEALESSCKAAARAIVAERTLDELANVERPRPLEDPLRSDARSCSDVGAQRGPTNCTPPPPGPEPTLKPPAVKEVDKTMG</sequence>
<feature type="compositionally biased region" description="Basic and acidic residues" evidence="1">
    <location>
        <begin position="106"/>
        <end position="115"/>
    </location>
</feature>
<evidence type="ECO:0000256" key="1">
    <source>
        <dbReference type="SAM" id="MobiDB-lite"/>
    </source>
</evidence>